<feature type="compositionally biased region" description="Low complexity" evidence="1">
    <location>
        <begin position="42"/>
        <end position="65"/>
    </location>
</feature>
<keyword evidence="3" id="KW-1185">Reference proteome</keyword>
<feature type="region of interest" description="Disordered" evidence="1">
    <location>
        <begin position="1"/>
        <end position="122"/>
    </location>
</feature>
<dbReference type="AlphaFoldDB" id="A0AB34GCE4"/>
<evidence type="ECO:0000313" key="3">
    <source>
        <dbReference type="Proteomes" id="UP001159641"/>
    </source>
</evidence>
<accession>A0AB34GCE4</accession>
<comment type="caution">
    <text evidence="2">The sequence shown here is derived from an EMBL/GenBank/DDBJ whole genome shotgun (WGS) entry which is preliminary data.</text>
</comment>
<sequence length="122" mass="11486">MSADAGVCVNLSSPGGLALARPPARLPGSEERRPGVASGGTPAPSLRPSRASSRARAPARPQAPRGPRHVTAPSQGGGGGSASFGGGGGGGGSGSGSGSSCAASVEREARGCGEKGAPDRNG</sequence>
<gene>
    <name evidence="2" type="ORF">J1605_015395</name>
</gene>
<evidence type="ECO:0000256" key="1">
    <source>
        <dbReference type="SAM" id="MobiDB-lite"/>
    </source>
</evidence>
<organism evidence="2 3">
    <name type="scientific">Eschrichtius robustus</name>
    <name type="common">California gray whale</name>
    <name type="synonym">Eschrichtius gibbosus</name>
    <dbReference type="NCBI Taxonomy" id="9764"/>
    <lineage>
        <taxon>Eukaryota</taxon>
        <taxon>Metazoa</taxon>
        <taxon>Chordata</taxon>
        <taxon>Craniata</taxon>
        <taxon>Vertebrata</taxon>
        <taxon>Euteleostomi</taxon>
        <taxon>Mammalia</taxon>
        <taxon>Eutheria</taxon>
        <taxon>Laurasiatheria</taxon>
        <taxon>Artiodactyla</taxon>
        <taxon>Whippomorpha</taxon>
        <taxon>Cetacea</taxon>
        <taxon>Mysticeti</taxon>
        <taxon>Eschrichtiidae</taxon>
        <taxon>Eschrichtius</taxon>
    </lineage>
</organism>
<protein>
    <submittedName>
        <fullName evidence="2">Uncharacterized protein</fullName>
    </submittedName>
</protein>
<evidence type="ECO:0000313" key="2">
    <source>
        <dbReference type="EMBL" id="KAJ8776500.1"/>
    </source>
</evidence>
<feature type="compositionally biased region" description="Gly residues" evidence="1">
    <location>
        <begin position="75"/>
        <end position="97"/>
    </location>
</feature>
<dbReference type="Proteomes" id="UP001159641">
    <property type="component" value="Unassembled WGS sequence"/>
</dbReference>
<dbReference type="EMBL" id="JAIQCJ010002381">
    <property type="protein sequence ID" value="KAJ8776500.1"/>
    <property type="molecule type" value="Genomic_DNA"/>
</dbReference>
<proteinExistence type="predicted"/>
<name>A0AB34GCE4_ESCRO</name>
<feature type="compositionally biased region" description="Basic and acidic residues" evidence="1">
    <location>
        <begin position="105"/>
        <end position="122"/>
    </location>
</feature>
<reference evidence="2 3" key="1">
    <citation type="submission" date="2022-11" db="EMBL/GenBank/DDBJ databases">
        <title>Whole genome sequence of Eschrichtius robustus ER-17-0199.</title>
        <authorList>
            <person name="Bruniche-Olsen A."/>
            <person name="Black A.N."/>
            <person name="Fields C.J."/>
            <person name="Walden K."/>
            <person name="Dewoody J.A."/>
        </authorList>
    </citation>
    <scope>NUCLEOTIDE SEQUENCE [LARGE SCALE GENOMIC DNA]</scope>
    <source>
        <strain evidence="2">ER-17-0199</strain>
        <tissue evidence="2">Blubber</tissue>
    </source>
</reference>